<keyword evidence="2" id="KW-1185">Reference proteome</keyword>
<evidence type="ECO:0000313" key="1">
    <source>
        <dbReference type="EMBL" id="KAF9654440.1"/>
    </source>
</evidence>
<reference evidence="1" key="2">
    <citation type="journal article" date="2020" name="Nat. Commun.">
        <title>Large-scale genome sequencing of mycorrhizal fungi provides insights into the early evolution of symbiotic traits.</title>
        <authorList>
            <person name="Miyauchi S."/>
            <person name="Kiss E."/>
            <person name="Kuo A."/>
            <person name="Drula E."/>
            <person name="Kohler A."/>
            <person name="Sanchez-Garcia M."/>
            <person name="Morin E."/>
            <person name="Andreopoulos B."/>
            <person name="Barry K.W."/>
            <person name="Bonito G."/>
            <person name="Buee M."/>
            <person name="Carver A."/>
            <person name="Chen C."/>
            <person name="Cichocki N."/>
            <person name="Clum A."/>
            <person name="Culley D."/>
            <person name="Crous P.W."/>
            <person name="Fauchery L."/>
            <person name="Girlanda M."/>
            <person name="Hayes R.D."/>
            <person name="Keri Z."/>
            <person name="LaButti K."/>
            <person name="Lipzen A."/>
            <person name="Lombard V."/>
            <person name="Magnuson J."/>
            <person name="Maillard F."/>
            <person name="Murat C."/>
            <person name="Nolan M."/>
            <person name="Ohm R.A."/>
            <person name="Pangilinan J."/>
            <person name="Pereira M.F."/>
            <person name="Perotto S."/>
            <person name="Peter M."/>
            <person name="Pfister S."/>
            <person name="Riley R."/>
            <person name="Sitrit Y."/>
            <person name="Stielow J.B."/>
            <person name="Szollosi G."/>
            <person name="Zifcakova L."/>
            <person name="Stursova M."/>
            <person name="Spatafora J.W."/>
            <person name="Tedersoo L."/>
            <person name="Vaario L.M."/>
            <person name="Yamada A."/>
            <person name="Yan M."/>
            <person name="Wang P."/>
            <person name="Xu J."/>
            <person name="Bruns T."/>
            <person name="Baldrian P."/>
            <person name="Vilgalys R."/>
            <person name="Dunand C."/>
            <person name="Henrissat B."/>
            <person name="Grigoriev I.V."/>
            <person name="Hibbett D."/>
            <person name="Nagy L.G."/>
            <person name="Martin F.M."/>
        </authorList>
    </citation>
    <scope>NUCLEOTIDE SEQUENCE</scope>
    <source>
        <strain evidence="1">P2</strain>
    </source>
</reference>
<protein>
    <submittedName>
        <fullName evidence="1">Uncharacterized protein</fullName>
    </submittedName>
</protein>
<reference evidence="1" key="1">
    <citation type="submission" date="2019-10" db="EMBL/GenBank/DDBJ databases">
        <authorList>
            <consortium name="DOE Joint Genome Institute"/>
            <person name="Kuo A."/>
            <person name="Miyauchi S."/>
            <person name="Kiss E."/>
            <person name="Drula E."/>
            <person name="Kohler A."/>
            <person name="Sanchez-Garcia M."/>
            <person name="Andreopoulos B."/>
            <person name="Barry K.W."/>
            <person name="Bonito G."/>
            <person name="Buee M."/>
            <person name="Carver A."/>
            <person name="Chen C."/>
            <person name="Cichocki N."/>
            <person name="Clum A."/>
            <person name="Culley D."/>
            <person name="Crous P.W."/>
            <person name="Fauchery L."/>
            <person name="Girlanda M."/>
            <person name="Hayes R."/>
            <person name="Keri Z."/>
            <person name="Labutti K."/>
            <person name="Lipzen A."/>
            <person name="Lombard V."/>
            <person name="Magnuson J."/>
            <person name="Maillard F."/>
            <person name="Morin E."/>
            <person name="Murat C."/>
            <person name="Nolan M."/>
            <person name="Ohm R."/>
            <person name="Pangilinan J."/>
            <person name="Pereira M."/>
            <person name="Perotto S."/>
            <person name="Peter M."/>
            <person name="Riley R."/>
            <person name="Sitrit Y."/>
            <person name="Stielow B."/>
            <person name="Szollosi G."/>
            <person name="Zifcakova L."/>
            <person name="Stursova M."/>
            <person name="Spatafora J.W."/>
            <person name="Tedersoo L."/>
            <person name="Vaario L.-M."/>
            <person name="Yamada A."/>
            <person name="Yan M."/>
            <person name="Wang P."/>
            <person name="Xu J."/>
            <person name="Bruns T."/>
            <person name="Baldrian P."/>
            <person name="Vilgalys R."/>
            <person name="Henrissat B."/>
            <person name="Grigoriev I.V."/>
            <person name="Hibbett D."/>
            <person name="Nagy L.G."/>
            <person name="Martin F.M."/>
        </authorList>
    </citation>
    <scope>NUCLEOTIDE SEQUENCE</scope>
    <source>
        <strain evidence="1">P2</strain>
    </source>
</reference>
<dbReference type="Proteomes" id="UP000886501">
    <property type="component" value="Unassembled WGS sequence"/>
</dbReference>
<comment type="caution">
    <text evidence="1">The sequence shown here is derived from an EMBL/GenBank/DDBJ whole genome shotgun (WGS) entry which is preliminary data.</text>
</comment>
<gene>
    <name evidence="1" type="ORF">BDM02DRAFT_154660</name>
</gene>
<accession>A0ACB6ZX87</accession>
<proteinExistence type="predicted"/>
<dbReference type="EMBL" id="MU117961">
    <property type="protein sequence ID" value="KAF9654440.1"/>
    <property type="molecule type" value="Genomic_DNA"/>
</dbReference>
<evidence type="ECO:0000313" key="2">
    <source>
        <dbReference type="Proteomes" id="UP000886501"/>
    </source>
</evidence>
<sequence length="723" mass="78419">MSAAPSSSPPPESTGVGNTSQPTTTQASSPQRQPSPVSPPSYEPSLICLWVDCSRSYSDAELLYSHLCNDHIGRKSTNNLCLTCKWKDCGATCAKRDHITSHLRVHTPLKPHACEICKKSFKRPQDLKKHEKIHTEEHHAQHKHSKAITVADPVFTSRVKAEIRPSNRPPSKSLHPSDPAKSLNHRAKSNSATSETPSGASCGVLPTPSPELDQASIVQDLFGNRGHPTLGSLRPAHPVSAGTKRSHDYAVEEFFTDMKKRRLTPSYDPRMVERLSDLAYLSNGITSNQPHGGGTGNGYSHTPTFNPRSVSFDIHTPEELAAVNEFLITLGREVTTTTRAHPLSSRHSTREFDNHPGHSYFNAVGLNQLGLTGMPGIMDSIAGSGASFSDAAMYSTSFAGFPPYSPRSTHQTVSVPGINFAAPQPTSLFSEVSPASLTELHVCRDGSALLSTVSTPSPMSDAKLESPLPLGRALDYQPSEMLSPHSAMSTPPAGLDFDFLRASRGPPPVAQITPLDYQHRTLRTMVPLKSVPANHPRRTEPSPSRSPKPAPSTSRGSSSDRLHHLLTSGSEECTLAPLQLQREERSSSPSASSSRSGSSTPEPQCHGTVLPSLKSVTSGISTERLALSIRDIEIDSQAGEEDETRSTSDEEMTDEAEVKEEQRQEHARLIVDLLVFINSEYKKRHGVPGEKNKDRLIGSRVLMGPGVPGIQRPLSRMDVEMTV</sequence>
<name>A0ACB6ZX87_THEGA</name>
<organism evidence="1 2">
    <name type="scientific">Thelephora ganbajun</name>
    <name type="common">Ganba fungus</name>
    <dbReference type="NCBI Taxonomy" id="370292"/>
    <lineage>
        <taxon>Eukaryota</taxon>
        <taxon>Fungi</taxon>
        <taxon>Dikarya</taxon>
        <taxon>Basidiomycota</taxon>
        <taxon>Agaricomycotina</taxon>
        <taxon>Agaricomycetes</taxon>
        <taxon>Thelephorales</taxon>
        <taxon>Thelephoraceae</taxon>
        <taxon>Thelephora</taxon>
    </lineage>
</organism>